<dbReference type="AlphaFoldDB" id="A0AAW9IJ79"/>
<evidence type="ECO:0000313" key="4">
    <source>
        <dbReference type="Proteomes" id="UP001291306"/>
    </source>
</evidence>
<name>A0AAW9IJ79_CLOPF</name>
<dbReference type="SUPFAM" id="SSF49785">
    <property type="entry name" value="Galactose-binding domain-like"/>
    <property type="match status" value="1"/>
</dbReference>
<dbReference type="EMBL" id="WNVC01000581">
    <property type="protein sequence ID" value="MDZ5000696.1"/>
    <property type="molecule type" value="Genomic_DNA"/>
</dbReference>
<evidence type="ECO:0000256" key="1">
    <source>
        <dbReference type="ARBA" id="ARBA00023295"/>
    </source>
</evidence>
<proteinExistence type="predicted"/>
<dbReference type="InterPro" id="IPR000421">
    <property type="entry name" value="FA58C"/>
</dbReference>
<protein>
    <recommendedName>
        <fullName evidence="2">F5/8 type C domain-containing protein</fullName>
    </recommendedName>
</protein>
<dbReference type="Pfam" id="PF00754">
    <property type="entry name" value="F5_F8_type_C"/>
    <property type="match status" value="1"/>
</dbReference>
<gene>
    <name evidence="3" type="ORF">GNF79_16845</name>
</gene>
<dbReference type="RefSeq" id="WP_322458934.1">
    <property type="nucleotide sequence ID" value="NZ_WNVC01000581.1"/>
</dbReference>
<dbReference type="Pfam" id="PF07554">
    <property type="entry name" value="FIVAR"/>
    <property type="match status" value="1"/>
</dbReference>
<dbReference type="Gene3D" id="2.60.120.260">
    <property type="entry name" value="Galactose-binding domain-like"/>
    <property type="match status" value="1"/>
</dbReference>
<dbReference type="Proteomes" id="UP001291306">
    <property type="component" value="Unassembled WGS sequence"/>
</dbReference>
<organism evidence="3 4">
    <name type="scientific">Clostridium perfringens</name>
    <dbReference type="NCBI Taxonomy" id="1502"/>
    <lineage>
        <taxon>Bacteria</taxon>
        <taxon>Bacillati</taxon>
        <taxon>Bacillota</taxon>
        <taxon>Clostridia</taxon>
        <taxon>Eubacteriales</taxon>
        <taxon>Clostridiaceae</taxon>
        <taxon>Clostridium</taxon>
    </lineage>
</organism>
<evidence type="ECO:0000259" key="2">
    <source>
        <dbReference type="PROSITE" id="PS50022"/>
    </source>
</evidence>
<sequence>VVKLDKPYNLNQIDYLPRQNSKNGHVTEYIVETSLDNENWTEARKGTFKEASNGSGLENRGYNPIRFNTTKAQYVRFTAVKTLGDTRDKYASIAELKFYGQSEVDKSNLSSKISEAEALVEADYTAESFNAVKVAIDAAKGILNDNSATQEQVNEAINILTDAIDNLVKKDDVEEVNKTILAMAIE</sequence>
<dbReference type="GO" id="GO:0016798">
    <property type="term" value="F:hydrolase activity, acting on glycosyl bonds"/>
    <property type="evidence" value="ECO:0007669"/>
    <property type="project" value="UniProtKB-KW"/>
</dbReference>
<dbReference type="PROSITE" id="PS50022">
    <property type="entry name" value="FA58C_3"/>
    <property type="match status" value="1"/>
</dbReference>
<accession>A0AAW9IJ79</accession>
<comment type="caution">
    <text evidence="3">The sequence shown here is derived from an EMBL/GenBank/DDBJ whole genome shotgun (WGS) entry which is preliminary data.</text>
</comment>
<feature type="domain" description="F5/8 type C" evidence="2">
    <location>
        <begin position="1"/>
        <end position="101"/>
    </location>
</feature>
<evidence type="ECO:0000313" key="3">
    <source>
        <dbReference type="EMBL" id="MDZ5000696.1"/>
    </source>
</evidence>
<dbReference type="InterPro" id="IPR008979">
    <property type="entry name" value="Galactose-bd-like_sf"/>
</dbReference>
<reference evidence="3" key="1">
    <citation type="submission" date="2019-11" db="EMBL/GenBank/DDBJ databases">
        <title>Characterization of Clostridium perfringens isolates from swine manure treated agricultural soils.</title>
        <authorList>
            <person name="Wushke S.T."/>
        </authorList>
    </citation>
    <scope>NUCLEOTIDE SEQUENCE</scope>
    <source>
        <strain evidence="3">X26</strain>
    </source>
</reference>
<feature type="non-terminal residue" evidence="3">
    <location>
        <position position="186"/>
    </location>
</feature>
<feature type="non-terminal residue" evidence="3">
    <location>
        <position position="1"/>
    </location>
</feature>
<keyword evidence="1" id="KW-0326">Glycosidase</keyword>
<keyword evidence="1" id="KW-0378">Hydrolase</keyword>
<dbReference type="Gene3D" id="1.20.1270.90">
    <property type="entry name" value="AF1782-like"/>
    <property type="match status" value="1"/>
</dbReference>